<keyword evidence="4" id="KW-0645">Protease</keyword>
<dbReference type="PANTHER" id="PTHR32282">
    <property type="entry name" value="BINDING PROTEIN TRANSPEPTIDASE, PUTATIVE-RELATED"/>
    <property type="match status" value="1"/>
</dbReference>
<dbReference type="InterPro" id="IPR036116">
    <property type="entry name" value="FN3_sf"/>
</dbReference>
<dbReference type="InterPro" id="IPR023346">
    <property type="entry name" value="Lysozyme-like_dom_sf"/>
</dbReference>
<evidence type="ECO:0000256" key="9">
    <source>
        <dbReference type="ARBA" id="ARBA00022984"/>
    </source>
</evidence>
<dbReference type="InterPro" id="IPR050396">
    <property type="entry name" value="Glycosyltr_51/Transpeptidase"/>
</dbReference>
<evidence type="ECO:0000256" key="1">
    <source>
        <dbReference type="ARBA" id="ARBA00004236"/>
    </source>
</evidence>
<dbReference type="KEGG" id="tum:CBW65_00250"/>
<evidence type="ECO:0000256" key="7">
    <source>
        <dbReference type="ARBA" id="ARBA00022801"/>
    </source>
</evidence>
<sequence length="1078" mass="117321">MIKIRGRTLYMEENNTRTDQHKKKPKKKKRRWLKFVKVFLFLFLAVTIIGGGAAAGFVASLVKKAPELDLNAITNMAAKTKVFDSEGQFMFELQGDGDRELINSLQDTSPYVVDAFVAAEDKDFYEHFGVNPYAIARAGVQNVLGGEIRSGASTITQQTIKNAMFPEQERSLERKVQEAALAIQLEQQLTKDEIMLTYLNWIYFGKSGPANLYGIERTSKAIFGKPSKDLNLAQATILAALPNNPSLFNPYTNLEATLERQEYILQAMLEAAYITPQEYQEAKAYDVAKDIQEHKEKMAVQGGEFAHLTSEVEERAAQQLFDTGKYESLDKAREALFRGGYEIHTTINRKMQNKLDAVIDNDELYPENISYTITDNAGKQIAVENAMMQSGATLIENKSGKILAMAGGRKYEIDQVNHATQPRQPGSTMKPIAVYGPAIEKKMIGSGSAIDDVPMVWPDQNAADGKYFPKNWDSKFHGLMTVRTALEQSYNIPALKVFHELTPTVGLDYLRKMGVTTLEDTDANLAAAIGGLSHGLTVTEATNAYSTLPNMGVSHDAYLISEIKDRTGQQIFQHKSATTQVFSPNTAYILNDMLKDVVRKGTASDVGARFSGYEVAGKTGSTDVDKDAWFVGYTPDVTLGVWAGYNIPYTLESTYQKNLPKTLWSNIMTDVVPMIENRTRSFPGNPGGVRQVTVCRLSGKIPSELCKAEHTVTTELFLAGTAPTEVCDVHVKAKYYEVGDKKYLANDSTPSYLVKEGIFIKREKYTLPNNDKRWLPIDHEKELPSDKDPRSGIEELGTTRVPGGLQVTGTTDSSVSLSWNRVAAATSYLVLRSNSEAGPFQIVSEVKSTTFTDTSVQKGKQYAYRIVSIDKEGLQSDPGKIITATPGAVQVAPPSGVQAQPGAVGLTITWQPAAGATSYAVYRSDEPSGSYQRIGTASGTSFDDVGAMPGVTFFYKVASIADGKESDASAPVPGSLTGGGQDPGQPATVPAPTGVGVTDPKSGNSLVIGWKASRGATSYSVERSTDGATWAPLGETSDTGYFDTGLSTGQKYFYRILATDANGKRSTPSATASGTPTK</sequence>
<dbReference type="SUPFAM" id="SSF53955">
    <property type="entry name" value="Lysozyme-like"/>
    <property type="match status" value="1"/>
</dbReference>
<dbReference type="Gene3D" id="2.60.40.10">
    <property type="entry name" value="Immunoglobulins"/>
    <property type="match status" value="3"/>
</dbReference>
<evidence type="ECO:0000256" key="6">
    <source>
        <dbReference type="ARBA" id="ARBA00022679"/>
    </source>
</evidence>
<accession>A0A1Y0IIH7</accession>
<dbReference type="GO" id="GO:0006508">
    <property type="term" value="P:proteolysis"/>
    <property type="evidence" value="ECO:0007669"/>
    <property type="project" value="UniProtKB-KW"/>
</dbReference>
<dbReference type="GO" id="GO:0071555">
    <property type="term" value="P:cell wall organization"/>
    <property type="evidence" value="ECO:0007669"/>
    <property type="project" value="UniProtKB-KW"/>
</dbReference>
<keyword evidence="5" id="KW-0328">Glycosyltransferase</keyword>
<keyword evidence="9" id="KW-0573">Peptidoglycan synthesis</keyword>
<evidence type="ECO:0000256" key="13">
    <source>
        <dbReference type="ARBA" id="ARBA00034000"/>
    </source>
</evidence>
<dbReference type="SMART" id="SM00060">
    <property type="entry name" value="FN3"/>
    <property type="match status" value="3"/>
</dbReference>
<dbReference type="AlphaFoldDB" id="A0A1Y0IIH7"/>
<dbReference type="SUPFAM" id="SSF56601">
    <property type="entry name" value="beta-lactamase/transpeptidase-like"/>
    <property type="match status" value="1"/>
</dbReference>
<evidence type="ECO:0000256" key="14">
    <source>
        <dbReference type="ARBA" id="ARBA00049902"/>
    </source>
</evidence>
<keyword evidence="2" id="KW-1003">Cell membrane</keyword>
<dbReference type="GO" id="GO:0005886">
    <property type="term" value="C:plasma membrane"/>
    <property type="evidence" value="ECO:0007669"/>
    <property type="project" value="UniProtKB-SubCell"/>
</dbReference>
<keyword evidence="7" id="KW-0378">Hydrolase</keyword>
<dbReference type="SUPFAM" id="SSF49265">
    <property type="entry name" value="Fibronectin type III"/>
    <property type="match status" value="2"/>
</dbReference>
<evidence type="ECO:0000256" key="3">
    <source>
        <dbReference type="ARBA" id="ARBA00022645"/>
    </source>
</evidence>
<dbReference type="InterPro" id="IPR036950">
    <property type="entry name" value="PBP_transglycosylase"/>
</dbReference>
<dbReference type="InterPro" id="IPR012338">
    <property type="entry name" value="Beta-lactam/transpept-like"/>
</dbReference>
<evidence type="ECO:0000256" key="2">
    <source>
        <dbReference type="ARBA" id="ARBA00022475"/>
    </source>
</evidence>
<dbReference type="OrthoDB" id="9766909at2"/>
<evidence type="ECO:0000256" key="15">
    <source>
        <dbReference type="SAM" id="MobiDB-lite"/>
    </source>
</evidence>
<dbReference type="GO" id="GO:0008658">
    <property type="term" value="F:penicillin binding"/>
    <property type="evidence" value="ECO:0007669"/>
    <property type="project" value="InterPro"/>
</dbReference>
<dbReference type="GO" id="GO:0030288">
    <property type="term" value="C:outer membrane-bounded periplasmic space"/>
    <property type="evidence" value="ECO:0007669"/>
    <property type="project" value="TreeGrafter"/>
</dbReference>
<dbReference type="Gene3D" id="1.10.3810.10">
    <property type="entry name" value="Biosynthetic peptidoglycan transglycosylase-like"/>
    <property type="match status" value="1"/>
</dbReference>
<evidence type="ECO:0000256" key="4">
    <source>
        <dbReference type="ARBA" id="ARBA00022670"/>
    </source>
</evidence>
<feature type="compositionally biased region" description="Basic and acidic residues" evidence="15">
    <location>
        <begin position="779"/>
        <end position="793"/>
    </location>
</feature>
<evidence type="ECO:0000256" key="5">
    <source>
        <dbReference type="ARBA" id="ARBA00022676"/>
    </source>
</evidence>
<keyword evidence="12" id="KW-0961">Cell wall biogenesis/degradation</keyword>
<keyword evidence="3" id="KW-0121">Carboxypeptidase</keyword>
<feature type="domain" description="Fibronectin type-III" evidence="16">
    <location>
        <begin position="893"/>
        <end position="980"/>
    </location>
</feature>
<feature type="domain" description="Fibronectin type-III" evidence="16">
    <location>
        <begin position="801"/>
        <end position="889"/>
    </location>
</feature>
<dbReference type="GO" id="GO:0009002">
    <property type="term" value="F:serine-type D-Ala-D-Ala carboxypeptidase activity"/>
    <property type="evidence" value="ECO:0007669"/>
    <property type="project" value="UniProtKB-EC"/>
</dbReference>
<dbReference type="EMBL" id="CP021434">
    <property type="protein sequence ID" value="ARU59646.1"/>
    <property type="molecule type" value="Genomic_DNA"/>
</dbReference>
<dbReference type="GO" id="GO:0008360">
    <property type="term" value="P:regulation of cell shape"/>
    <property type="evidence" value="ECO:0007669"/>
    <property type="project" value="UniProtKB-KW"/>
</dbReference>
<dbReference type="Proteomes" id="UP000195437">
    <property type="component" value="Chromosome"/>
</dbReference>
<keyword evidence="6" id="KW-0808">Transferase</keyword>
<keyword evidence="11" id="KW-0511">Multifunctional enzyme</keyword>
<evidence type="ECO:0000256" key="12">
    <source>
        <dbReference type="ARBA" id="ARBA00023316"/>
    </source>
</evidence>
<dbReference type="InterPro" id="IPR013783">
    <property type="entry name" value="Ig-like_fold"/>
</dbReference>
<evidence type="ECO:0000313" key="17">
    <source>
        <dbReference type="EMBL" id="ARU59646.1"/>
    </source>
</evidence>
<dbReference type="CDD" id="cd00063">
    <property type="entry name" value="FN3"/>
    <property type="match status" value="3"/>
</dbReference>
<evidence type="ECO:0000256" key="10">
    <source>
        <dbReference type="ARBA" id="ARBA00023136"/>
    </source>
</evidence>
<organism evidence="17 18">
    <name type="scientific">Tumebacillus avium</name>
    <dbReference type="NCBI Taxonomy" id="1903704"/>
    <lineage>
        <taxon>Bacteria</taxon>
        <taxon>Bacillati</taxon>
        <taxon>Bacillota</taxon>
        <taxon>Bacilli</taxon>
        <taxon>Bacillales</taxon>
        <taxon>Alicyclobacillaceae</taxon>
        <taxon>Tumebacillus</taxon>
    </lineage>
</organism>
<comment type="catalytic activity">
    <reaction evidence="14">
        <text>[GlcNAc-(1-&gt;4)-Mur2Ac(oyl-L-Ala-gamma-D-Glu-L-Lys-D-Ala-D-Ala)](n)-di-trans,octa-cis-undecaprenyl diphosphate + beta-D-GlcNAc-(1-&gt;4)-Mur2Ac(oyl-L-Ala-gamma-D-Glu-L-Lys-D-Ala-D-Ala)-di-trans,octa-cis-undecaprenyl diphosphate = [GlcNAc-(1-&gt;4)-Mur2Ac(oyl-L-Ala-gamma-D-Glu-L-Lys-D-Ala-D-Ala)](n+1)-di-trans,octa-cis-undecaprenyl diphosphate + di-trans,octa-cis-undecaprenyl diphosphate + H(+)</text>
        <dbReference type="Rhea" id="RHEA:23708"/>
        <dbReference type="Rhea" id="RHEA-COMP:9602"/>
        <dbReference type="Rhea" id="RHEA-COMP:9603"/>
        <dbReference type="ChEBI" id="CHEBI:15378"/>
        <dbReference type="ChEBI" id="CHEBI:58405"/>
        <dbReference type="ChEBI" id="CHEBI:60033"/>
        <dbReference type="ChEBI" id="CHEBI:78435"/>
        <dbReference type="EC" id="2.4.99.28"/>
    </reaction>
</comment>
<dbReference type="InterPro" id="IPR003961">
    <property type="entry name" value="FN3_dom"/>
</dbReference>
<protein>
    <recommendedName>
        <fullName evidence="16">Fibronectin type-III domain-containing protein</fullName>
    </recommendedName>
</protein>
<comment type="subcellular location">
    <subcellularLocation>
        <location evidence="1">Cell membrane</location>
    </subcellularLocation>
</comment>
<reference evidence="18" key="1">
    <citation type="submission" date="2017-05" db="EMBL/GenBank/DDBJ databases">
        <authorList>
            <person name="Sung H."/>
        </authorList>
    </citation>
    <scope>NUCLEOTIDE SEQUENCE [LARGE SCALE GENOMIC DNA]</scope>
    <source>
        <strain evidence="18">AR23208</strain>
    </source>
</reference>
<keyword evidence="8" id="KW-0133">Cell shape</keyword>
<dbReference type="PANTHER" id="PTHR32282:SF11">
    <property type="entry name" value="PENICILLIN-BINDING PROTEIN 1B"/>
    <property type="match status" value="1"/>
</dbReference>
<gene>
    <name evidence="17" type="ORF">CBW65_00250</name>
</gene>
<dbReference type="PROSITE" id="PS50853">
    <property type="entry name" value="FN3"/>
    <property type="match status" value="3"/>
</dbReference>
<evidence type="ECO:0000256" key="11">
    <source>
        <dbReference type="ARBA" id="ARBA00023268"/>
    </source>
</evidence>
<feature type="region of interest" description="Disordered" evidence="15">
    <location>
        <begin position="966"/>
        <end position="1002"/>
    </location>
</feature>
<comment type="catalytic activity">
    <reaction evidence="13">
        <text>Preferential cleavage: (Ac)2-L-Lys-D-Ala-|-D-Ala. Also transpeptidation of peptidyl-alanyl moieties that are N-acyl substituents of D-alanine.</text>
        <dbReference type="EC" id="3.4.16.4"/>
    </reaction>
</comment>
<evidence type="ECO:0000259" key="16">
    <source>
        <dbReference type="PROSITE" id="PS50853"/>
    </source>
</evidence>
<dbReference type="InterPro" id="IPR001264">
    <property type="entry name" value="Glyco_trans_51"/>
</dbReference>
<proteinExistence type="predicted"/>
<feature type="region of interest" description="Disordered" evidence="15">
    <location>
        <begin position="779"/>
        <end position="807"/>
    </location>
</feature>
<dbReference type="GO" id="GO:0008955">
    <property type="term" value="F:peptidoglycan glycosyltransferase activity"/>
    <property type="evidence" value="ECO:0007669"/>
    <property type="project" value="UniProtKB-EC"/>
</dbReference>
<evidence type="ECO:0000313" key="18">
    <source>
        <dbReference type="Proteomes" id="UP000195437"/>
    </source>
</evidence>
<keyword evidence="10" id="KW-0472">Membrane</keyword>
<dbReference type="Pfam" id="PF00912">
    <property type="entry name" value="Transgly"/>
    <property type="match status" value="1"/>
</dbReference>
<dbReference type="InterPro" id="IPR001460">
    <property type="entry name" value="PCN-bd_Tpept"/>
</dbReference>
<keyword evidence="18" id="KW-1185">Reference proteome</keyword>
<evidence type="ECO:0000256" key="8">
    <source>
        <dbReference type="ARBA" id="ARBA00022960"/>
    </source>
</evidence>
<dbReference type="GO" id="GO:0009252">
    <property type="term" value="P:peptidoglycan biosynthetic process"/>
    <property type="evidence" value="ECO:0007669"/>
    <property type="project" value="UniProtKB-KW"/>
</dbReference>
<dbReference type="Gene3D" id="3.40.710.10">
    <property type="entry name" value="DD-peptidase/beta-lactamase superfamily"/>
    <property type="match status" value="1"/>
</dbReference>
<dbReference type="Pfam" id="PF00905">
    <property type="entry name" value="Transpeptidase"/>
    <property type="match status" value="1"/>
</dbReference>
<name>A0A1Y0IIH7_9BACL</name>
<feature type="domain" description="Fibronectin type-III" evidence="16">
    <location>
        <begin position="991"/>
        <end position="1078"/>
    </location>
</feature>